<name>A0A4C1W8C0_EUMVA</name>
<protein>
    <submittedName>
        <fullName evidence="2">Uncharacterized protein</fullName>
    </submittedName>
</protein>
<gene>
    <name evidence="2" type="ORF">EVAR_38077_1</name>
</gene>
<keyword evidence="3" id="KW-1185">Reference proteome</keyword>
<proteinExistence type="predicted"/>
<evidence type="ECO:0000313" key="3">
    <source>
        <dbReference type="Proteomes" id="UP000299102"/>
    </source>
</evidence>
<feature type="region of interest" description="Disordered" evidence="1">
    <location>
        <begin position="1"/>
        <end position="77"/>
    </location>
</feature>
<evidence type="ECO:0000256" key="1">
    <source>
        <dbReference type="SAM" id="MobiDB-lite"/>
    </source>
</evidence>
<feature type="compositionally biased region" description="Basic residues" evidence="1">
    <location>
        <begin position="1"/>
        <end position="12"/>
    </location>
</feature>
<evidence type="ECO:0000313" key="2">
    <source>
        <dbReference type="EMBL" id="GBP47311.1"/>
    </source>
</evidence>
<organism evidence="2 3">
    <name type="scientific">Eumeta variegata</name>
    <name type="common">Bagworm moth</name>
    <name type="synonym">Eumeta japonica</name>
    <dbReference type="NCBI Taxonomy" id="151549"/>
    <lineage>
        <taxon>Eukaryota</taxon>
        <taxon>Metazoa</taxon>
        <taxon>Ecdysozoa</taxon>
        <taxon>Arthropoda</taxon>
        <taxon>Hexapoda</taxon>
        <taxon>Insecta</taxon>
        <taxon>Pterygota</taxon>
        <taxon>Neoptera</taxon>
        <taxon>Endopterygota</taxon>
        <taxon>Lepidoptera</taxon>
        <taxon>Glossata</taxon>
        <taxon>Ditrysia</taxon>
        <taxon>Tineoidea</taxon>
        <taxon>Psychidae</taxon>
        <taxon>Oiketicinae</taxon>
        <taxon>Eumeta</taxon>
    </lineage>
</organism>
<sequence>MLLKFGRSRRRTVVADQGVPPARDGVADTALKPLMRDGLGARSRIGATPAAQAPSSRPVVRDRRRPPPPALRPHSPADDAARNQIVCIIFCTPHVFDFINIDGLKKLHRIVVGQPTLRKHHY</sequence>
<dbReference type="AlphaFoldDB" id="A0A4C1W8C0"/>
<dbReference type="EMBL" id="BGZK01000499">
    <property type="protein sequence ID" value="GBP47311.1"/>
    <property type="molecule type" value="Genomic_DNA"/>
</dbReference>
<accession>A0A4C1W8C0</accession>
<dbReference type="Proteomes" id="UP000299102">
    <property type="component" value="Unassembled WGS sequence"/>
</dbReference>
<comment type="caution">
    <text evidence="2">The sequence shown here is derived from an EMBL/GenBank/DDBJ whole genome shotgun (WGS) entry which is preliminary data.</text>
</comment>
<reference evidence="2 3" key="1">
    <citation type="journal article" date="2019" name="Commun. Biol.">
        <title>The bagworm genome reveals a unique fibroin gene that provides high tensile strength.</title>
        <authorList>
            <person name="Kono N."/>
            <person name="Nakamura H."/>
            <person name="Ohtoshi R."/>
            <person name="Tomita M."/>
            <person name="Numata K."/>
            <person name="Arakawa K."/>
        </authorList>
    </citation>
    <scope>NUCLEOTIDE SEQUENCE [LARGE SCALE GENOMIC DNA]</scope>
</reference>